<comment type="caution">
    <text evidence="11">The sequence shown here is derived from an EMBL/GenBank/DDBJ whole genome shotgun (WGS) entry which is preliminary data.</text>
</comment>
<dbReference type="GO" id="GO:0005524">
    <property type="term" value="F:ATP binding"/>
    <property type="evidence" value="ECO:0007669"/>
    <property type="project" value="UniProtKB-KW"/>
</dbReference>
<dbReference type="EMBL" id="JAOANI010000014">
    <property type="protein sequence ID" value="MCT7358550.1"/>
    <property type="molecule type" value="Genomic_DNA"/>
</dbReference>
<dbReference type="PROSITE" id="PS00178">
    <property type="entry name" value="AA_TRNA_LIGASE_I"/>
    <property type="match status" value="1"/>
</dbReference>
<keyword evidence="3 10" id="KW-0436">Ligase</keyword>
<organism evidence="11 12">
    <name type="scientific">Thalassolituus pacificus</name>
    <dbReference type="NCBI Taxonomy" id="2975440"/>
    <lineage>
        <taxon>Bacteria</taxon>
        <taxon>Pseudomonadati</taxon>
        <taxon>Pseudomonadota</taxon>
        <taxon>Gammaproteobacteria</taxon>
        <taxon>Oceanospirillales</taxon>
        <taxon>Oceanospirillaceae</taxon>
        <taxon>Thalassolituus</taxon>
    </lineage>
</organism>
<dbReference type="RefSeq" id="WP_260975455.1">
    <property type="nucleotide sequence ID" value="NZ_JAOANI010000014.1"/>
</dbReference>
<dbReference type="PANTHER" id="PTHR43766">
    <property type="entry name" value="TRYPTOPHAN--TRNA LIGASE, MITOCHONDRIAL"/>
    <property type="match status" value="1"/>
</dbReference>
<reference evidence="11" key="2">
    <citation type="submission" date="2022-08" db="EMBL/GenBank/DDBJ databases">
        <authorList>
            <person name="Dong C."/>
        </authorList>
    </citation>
    <scope>NUCLEOTIDE SEQUENCE</scope>
    <source>
        <strain evidence="11">59MF3M-4</strain>
    </source>
</reference>
<dbReference type="NCBIfam" id="NF008922">
    <property type="entry name" value="PRK12283.1"/>
    <property type="match status" value="1"/>
</dbReference>
<dbReference type="EC" id="6.1.1.2" evidence="2 9"/>
<keyword evidence="5 10" id="KW-0067">ATP-binding</keyword>
<keyword evidence="12" id="KW-1185">Reference proteome</keyword>
<keyword evidence="7 10" id="KW-0030">Aminoacyl-tRNA synthetase</keyword>
<dbReference type="GO" id="GO:0005829">
    <property type="term" value="C:cytosol"/>
    <property type="evidence" value="ECO:0007669"/>
    <property type="project" value="TreeGrafter"/>
</dbReference>
<evidence type="ECO:0000256" key="10">
    <source>
        <dbReference type="RuleBase" id="RU363036"/>
    </source>
</evidence>
<evidence type="ECO:0000313" key="12">
    <source>
        <dbReference type="Proteomes" id="UP001147830"/>
    </source>
</evidence>
<dbReference type="FunFam" id="1.10.240.10:FF:000005">
    <property type="entry name" value="Tryptophan--tRNA ligase"/>
    <property type="match status" value="1"/>
</dbReference>
<dbReference type="InterPro" id="IPR050203">
    <property type="entry name" value="Trp-tRNA_synthetase"/>
</dbReference>
<evidence type="ECO:0000256" key="4">
    <source>
        <dbReference type="ARBA" id="ARBA00022741"/>
    </source>
</evidence>
<evidence type="ECO:0000256" key="5">
    <source>
        <dbReference type="ARBA" id="ARBA00022840"/>
    </source>
</evidence>
<keyword evidence="4 10" id="KW-0547">Nucleotide-binding</keyword>
<gene>
    <name evidence="11" type="ORF">NYR02_05890</name>
</gene>
<reference evidence="11" key="1">
    <citation type="journal article" date="2022" name="Front. Microbiol.">
        <title>Genome-based taxonomic rearrangement of Oceanobacter-related bacteria including the description of Thalassolituus hydrocarbonoclasticus sp. nov. and Thalassolituus pacificus sp. nov. and emended description of the genus Thalassolituus.</title>
        <authorList>
            <person name="Dong C."/>
            <person name="Wei L."/>
            <person name="Wang J."/>
            <person name="Lai Q."/>
            <person name="Huang Z."/>
            <person name="Shao Z."/>
        </authorList>
    </citation>
    <scope>NUCLEOTIDE SEQUENCE</scope>
    <source>
        <strain evidence="11">59MF3M-4</strain>
    </source>
</reference>
<dbReference type="PRINTS" id="PR01039">
    <property type="entry name" value="TRNASYNTHTRP"/>
</dbReference>
<dbReference type="Proteomes" id="UP001147830">
    <property type="component" value="Unassembled WGS sequence"/>
</dbReference>
<dbReference type="InterPro" id="IPR014729">
    <property type="entry name" value="Rossmann-like_a/b/a_fold"/>
</dbReference>
<evidence type="ECO:0000256" key="9">
    <source>
        <dbReference type="NCBIfam" id="TIGR00233"/>
    </source>
</evidence>
<dbReference type="InterPro" id="IPR002305">
    <property type="entry name" value="aa-tRNA-synth_Ic"/>
</dbReference>
<evidence type="ECO:0000256" key="8">
    <source>
        <dbReference type="ARBA" id="ARBA00049929"/>
    </source>
</evidence>
<evidence type="ECO:0000313" key="11">
    <source>
        <dbReference type="EMBL" id="MCT7358550.1"/>
    </source>
</evidence>
<comment type="similarity">
    <text evidence="1 10">Belongs to the class-I aminoacyl-tRNA synthetase family.</text>
</comment>
<dbReference type="GO" id="GO:0006436">
    <property type="term" value="P:tryptophanyl-tRNA aminoacylation"/>
    <property type="evidence" value="ECO:0007669"/>
    <property type="project" value="UniProtKB-UniRule"/>
</dbReference>
<dbReference type="CDD" id="cd00806">
    <property type="entry name" value="TrpRS_core"/>
    <property type="match status" value="1"/>
</dbReference>
<dbReference type="Pfam" id="PF00579">
    <property type="entry name" value="tRNA-synt_1b"/>
    <property type="match status" value="2"/>
</dbReference>
<dbReference type="AlphaFoldDB" id="A0A9X3AQX3"/>
<dbReference type="PANTHER" id="PTHR43766:SF1">
    <property type="entry name" value="TRYPTOPHAN--TRNA LIGASE, MITOCHONDRIAL"/>
    <property type="match status" value="1"/>
</dbReference>
<comment type="catalytic activity">
    <reaction evidence="8">
        <text>tRNA(Trp) + L-tryptophan + ATP = L-tryptophyl-tRNA(Trp) + AMP + diphosphate + H(+)</text>
        <dbReference type="Rhea" id="RHEA:24080"/>
        <dbReference type="Rhea" id="RHEA-COMP:9671"/>
        <dbReference type="Rhea" id="RHEA-COMP:9705"/>
        <dbReference type="ChEBI" id="CHEBI:15378"/>
        <dbReference type="ChEBI" id="CHEBI:30616"/>
        <dbReference type="ChEBI" id="CHEBI:33019"/>
        <dbReference type="ChEBI" id="CHEBI:57912"/>
        <dbReference type="ChEBI" id="CHEBI:78442"/>
        <dbReference type="ChEBI" id="CHEBI:78535"/>
        <dbReference type="ChEBI" id="CHEBI:456215"/>
        <dbReference type="EC" id="6.1.1.2"/>
    </reaction>
</comment>
<evidence type="ECO:0000256" key="1">
    <source>
        <dbReference type="ARBA" id="ARBA00005594"/>
    </source>
</evidence>
<evidence type="ECO:0000256" key="6">
    <source>
        <dbReference type="ARBA" id="ARBA00022917"/>
    </source>
</evidence>
<evidence type="ECO:0000256" key="2">
    <source>
        <dbReference type="ARBA" id="ARBA00013161"/>
    </source>
</evidence>
<accession>A0A9X3AQX3</accession>
<dbReference type="NCBIfam" id="TIGR00233">
    <property type="entry name" value="trpS"/>
    <property type="match status" value="1"/>
</dbReference>
<protein>
    <recommendedName>
        <fullName evidence="2 9">Tryptophan--tRNA ligase</fullName>
        <ecNumber evidence="2 9">6.1.1.2</ecNumber>
    </recommendedName>
</protein>
<dbReference type="Gene3D" id="3.40.50.620">
    <property type="entry name" value="HUPs"/>
    <property type="match status" value="2"/>
</dbReference>
<evidence type="ECO:0000256" key="7">
    <source>
        <dbReference type="ARBA" id="ARBA00023146"/>
    </source>
</evidence>
<sequence>MSAVDPQRRVVSGMRPTGQLHLGHYHGVLKSWVKLQHEFECFFFIADWHALSTDYETAAGTQRSSRNLLIDWLAAGVNPGSATLFVQSQVPELAELHLLLSMITPISWLERVPGYKDQQDKLLDKHLNTYGFLGYPLLQSADILAYRAGLVPVGGDQEAHIEIARDIARRFNHLYGREPGFEANALAAVKKLGKKASALYQQMRNAYLSHGDVEALHTAQALVKEQSNLTLADKERLLGYLEGIGKNILAEPQALLTTASRMPGLDGQKMSKSYSNMIPLRAEPDDVAKKVRTMQTDPARIRLTDAGDPQKCPVWHFHTVYSDAATCERVQNNCRSAAWGCLECKQPVTDAIIAEQTPIRERAQQFEQNPELLARILAEGSERARDAVRSTMVEVREAMGLGYR</sequence>
<dbReference type="SUPFAM" id="SSF52374">
    <property type="entry name" value="Nucleotidylyl transferase"/>
    <property type="match status" value="1"/>
</dbReference>
<dbReference type="GO" id="GO:0004830">
    <property type="term" value="F:tryptophan-tRNA ligase activity"/>
    <property type="evidence" value="ECO:0007669"/>
    <property type="project" value="UniProtKB-UniRule"/>
</dbReference>
<evidence type="ECO:0000256" key="3">
    <source>
        <dbReference type="ARBA" id="ARBA00022598"/>
    </source>
</evidence>
<dbReference type="Gene3D" id="1.10.240.10">
    <property type="entry name" value="Tyrosyl-Transfer RNA Synthetase"/>
    <property type="match status" value="1"/>
</dbReference>
<keyword evidence="6 10" id="KW-0648">Protein biosynthesis</keyword>
<name>A0A9X3AQX3_9GAMM</name>
<dbReference type="InterPro" id="IPR001412">
    <property type="entry name" value="aa-tRNA-synth_I_CS"/>
</dbReference>
<dbReference type="InterPro" id="IPR002306">
    <property type="entry name" value="Trp-tRNA-ligase"/>
</dbReference>
<proteinExistence type="inferred from homology"/>